<gene>
    <name evidence="2" type="ORF">SAMN03003324_04116</name>
</gene>
<evidence type="ECO:0000313" key="3">
    <source>
        <dbReference type="Proteomes" id="UP000183129"/>
    </source>
</evidence>
<accession>A0A1I2J4Y7</accession>
<dbReference type="STRING" id="34086.SAMN04488084_103267"/>
<reference evidence="2 3" key="1">
    <citation type="submission" date="2016-10" db="EMBL/GenBank/DDBJ databases">
        <authorList>
            <person name="de Groot N.N."/>
        </authorList>
    </citation>
    <scope>NUCLEOTIDE SEQUENCE [LARGE SCALE GENOMIC DNA]</scope>
    <source>
        <strain evidence="2 3">ATCC 51969</strain>
    </source>
</reference>
<organism evidence="2 3">
    <name type="scientific">Pedobacter antarcticus</name>
    <dbReference type="NCBI Taxonomy" id="34086"/>
    <lineage>
        <taxon>Bacteria</taxon>
        <taxon>Pseudomonadati</taxon>
        <taxon>Bacteroidota</taxon>
        <taxon>Sphingobacteriia</taxon>
        <taxon>Sphingobacteriales</taxon>
        <taxon>Sphingobacteriaceae</taxon>
        <taxon>Pedobacter</taxon>
    </lineage>
</organism>
<dbReference type="EMBL" id="FONS01000019">
    <property type="protein sequence ID" value="SFF47986.1"/>
    <property type="molecule type" value="Genomic_DNA"/>
</dbReference>
<sequence>MKKAGSLFLFCFLYLGSQAQSVAVINGKELSLKEFNWVYQRHRPDKTTPNLDDLISFLNIYIDFKLKVQDAIAAKMDQDSSFLAETGSYQAALQQQLKMKPGQENEKMLMNELKDALLFYSITQQKIWEAANHAESGILSFYTDHQRSYQDRPFEEVRDEVMEDYQHELECEWINSLRTRYQVSINQHLLGSLVR</sequence>
<keyword evidence="1" id="KW-0732">Signal</keyword>
<evidence type="ECO:0000313" key="2">
    <source>
        <dbReference type="EMBL" id="SFF47986.1"/>
    </source>
</evidence>
<feature type="chain" id="PRO_5010278615" evidence="1">
    <location>
        <begin position="20"/>
        <end position="195"/>
    </location>
</feature>
<protein>
    <submittedName>
        <fullName evidence="2">Uncharacterized protein</fullName>
    </submittedName>
</protein>
<evidence type="ECO:0000256" key="1">
    <source>
        <dbReference type="SAM" id="SignalP"/>
    </source>
</evidence>
<dbReference type="AlphaFoldDB" id="A0A1I2J4Y7"/>
<name>A0A1I2J4Y7_9SPHI</name>
<proteinExistence type="predicted"/>
<feature type="signal peptide" evidence="1">
    <location>
        <begin position="1"/>
        <end position="19"/>
    </location>
</feature>
<dbReference type="Proteomes" id="UP000183129">
    <property type="component" value="Unassembled WGS sequence"/>
</dbReference>